<dbReference type="GO" id="GO:0016746">
    <property type="term" value="F:acyltransferase activity"/>
    <property type="evidence" value="ECO:0007669"/>
    <property type="project" value="UniProtKB-KW"/>
</dbReference>
<keyword evidence="1 4" id="KW-0808">Transferase</keyword>
<dbReference type="RefSeq" id="WP_346758185.1">
    <property type="nucleotide sequence ID" value="NZ_JAUJEB010000001.1"/>
</dbReference>
<keyword evidence="5" id="KW-1185">Reference proteome</keyword>
<dbReference type="InterPro" id="IPR000182">
    <property type="entry name" value="GNAT_dom"/>
</dbReference>
<dbReference type="SUPFAM" id="SSF55729">
    <property type="entry name" value="Acyl-CoA N-acyltransferases (Nat)"/>
    <property type="match status" value="1"/>
</dbReference>
<dbReference type="EMBL" id="JAUJEB010000001">
    <property type="protein sequence ID" value="MDN5212868.1"/>
    <property type="molecule type" value="Genomic_DNA"/>
</dbReference>
<dbReference type="InterPro" id="IPR050680">
    <property type="entry name" value="YpeA/RimI_acetyltransf"/>
</dbReference>
<reference evidence="4" key="1">
    <citation type="submission" date="2023-06" db="EMBL/GenBank/DDBJ databases">
        <title>Genomic of Agaribacillus aureum.</title>
        <authorList>
            <person name="Wang G."/>
        </authorList>
    </citation>
    <scope>NUCLEOTIDE SEQUENCE</scope>
    <source>
        <strain evidence="4">BMA12</strain>
    </source>
</reference>
<dbReference type="Proteomes" id="UP001172083">
    <property type="component" value="Unassembled WGS sequence"/>
</dbReference>
<proteinExistence type="predicted"/>
<name>A0ABT8L9D0_9BACT</name>
<protein>
    <submittedName>
        <fullName evidence="4">GNAT family N-acetyltransferase</fullName>
        <ecNumber evidence="4">2.3.1.-</ecNumber>
    </submittedName>
</protein>
<dbReference type="CDD" id="cd04301">
    <property type="entry name" value="NAT_SF"/>
    <property type="match status" value="1"/>
</dbReference>
<accession>A0ABT8L9D0</accession>
<evidence type="ECO:0000259" key="3">
    <source>
        <dbReference type="PROSITE" id="PS51186"/>
    </source>
</evidence>
<sequence>MSSLKFYKDYKNDQKLRDQFFEFTPKALYGADFKQWYLKGAWSNYYKPYSFGDGRQLVANVSFSTMELYLEGNPVKGIQLATVGTLPEYRNRGLSRQLMETVLEVCDAEAELVFLFANESVLDFYPKFGFKAVRECLFQTDILGIESSPCARQLDLNDKKDFELLRRMTGNRLPLTKVFGAHNYDHILLWHLIYYFGECIWYLEENDLIFIAEADGNTWHLFDILSTDSFSFKTVLPNILPQGTDRMVCHFTPDLLDMDFQILACEMESPLFVRGDFPLKELTFKFPALAQT</sequence>
<dbReference type="InterPro" id="IPR016181">
    <property type="entry name" value="Acyl_CoA_acyltransferase"/>
</dbReference>
<comment type="caution">
    <text evidence="4">The sequence shown here is derived from an EMBL/GenBank/DDBJ whole genome shotgun (WGS) entry which is preliminary data.</text>
</comment>
<keyword evidence="2 4" id="KW-0012">Acyltransferase</keyword>
<dbReference type="PROSITE" id="PS51186">
    <property type="entry name" value="GNAT"/>
    <property type="match status" value="1"/>
</dbReference>
<gene>
    <name evidence="4" type="ORF">QQ020_12455</name>
</gene>
<dbReference type="PANTHER" id="PTHR43420">
    <property type="entry name" value="ACETYLTRANSFERASE"/>
    <property type="match status" value="1"/>
</dbReference>
<evidence type="ECO:0000256" key="2">
    <source>
        <dbReference type="ARBA" id="ARBA00023315"/>
    </source>
</evidence>
<feature type="domain" description="N-acetyltransferase" evidence="3">
    <location>
        <begin position="8"/>
        <end position="163"/>
    </location>
</feature>
<evidence type="ECO:0000313" key="5">
    <source>
        <dbReference type="Proteomes" id="UP001172083"/>
    </source>
</evidence>
<organism evidence="4 5">
    <name type="scientific">Agaribacillus aureus</name>
    <dbReference type="NCBI Taxonomy" id="3051825"/>
    <lineage>
        <taxon>Bacteria</taxon>
        <taxon>Pseudomonadati</taxon>
        <taxon>Bacteroidota</taxon>
        <taxon>Cytophagia</taxon>
        <taxon>Cytophagales</taxon>
        <taxon>Splendidivirgaceae</taxon>
        <taxon>Agaribacillus</taxon>
    </lineage>
</organism>
<dbReference type="Gene3D" id="3.40.630.30">
    <property type="match status" value="1"/>
</dbReference>
<dbReference type="PANTHER" id="PTHR43420:SF31">
    <property type="entry name" value="ACETYLTRANSFERASE"/>
    <property type="match status" value="1"/>
</dbReference>
<evidence type="ECO:0000313" key="4">
    <source>
        <dbReference type="EMBL" id="MDN5212868.1"/>
    </source>
</evidence>
<evidence type="ECO:0000256" key="1">
    <source>
        <dbReference type="ARBA" id="ARBA00022679"/>
    </source>
</evidence>
<dbReference type="Pfam" id="PF13527">
    <property type="entry name" value="Acetyltransf_9"/>
    <property type="match status" value="1"/>
</dbReference>
<dbReference type="EC" id="2.3.1.-" evidence="4"/>